<evidence type="ECO:0000256" key="3">
    <source>
        <dbReference type="ARBA" id="ARBA00023136"/>
    </source>
</evidence>
<evidence type="ECO:0000313" key="5">
    <source>
        <dbReference type="EMBL" id="MCI0181778.1"/>
    </source>
</evidence>
<dbReference type="SUPFAM" id="SSF56519">
    <property type="entry name" value="Penicillin binding protein dimerisation domain"/>
    <property type="match status" value="1"/>
</dbReference>
<dbReference type="GO" id="GO:0005886">
    <property type="term" value="C:plasma membrane"/>
    <property type="evidence" value="ECO:0007669"/>
    <property type="project" value="TreeGrafter"/>
</dbReference>
<name>A0A9X2AAF5_9BACL</name>
<comment type="caution">
    <text evidence="5">The sequence shown here is derived from an EMBL/GenBank/DDBJ whole genome shotgun (WGS) entry which is preliminary data.</text>
</comment>
<protein>
    <submittedName>
        <fullName evidence="5">Penicillin-binding protein 2B</fullName>
    </submittedName>
</protein>
<organism evidence="5 6">
    <name type="scientific">Sulfoacidibacillus ferrooxidans</name>
    <dbReference type="NCBI Taxonomy" id="2005001"/>
    <lineage>
        <taxon>Bacteria</taxon>
        <taxon>Bacillati</taxon>
        <taxon>Bacillota</taxon>
        <taxon>Bacilli</taxon>
        <taxon>Bacillales</taxon>
        <taxon>Alicyclobacillaceae</taxon>
        <taxon>Sulfoacidibacillus</taxon>
    </lineage>
</organism>
<keyword evidence="3" id="KW-0472">Membrane</keyword>
<dbReference type="InterPro" id="IPR005543">
    <property type="entry name" value="PASTA_dom"/>
</dbReference>
<dbReference type="PROSITE" id="PS51178">
    <property type="entry name" value="PASTA"/>
    <property type="match status" value="1"/>
</dbReference>
<dbReference type="Pfam" id="PF03793">
    <property type="entry name" value="PASTA"/>
    <property type="match status" value="1"/>
</dbReference>
<dbReference type="AlphaFoldDB" id="A0A9X2AAF5"/>
<dbReference type="Gene3D" id="3.30.450.330">
    <property type="match status" value="1"/>
</dbReference>
<dbReference type="CDD" id="cd06577">
    <property type="entry name" value="PASTA_pknB"/>
    <property type="match status" value="1"/>
</dbReference>
<dbReference type="SMART" id="SM00740">
    <property type="entry name" value="PASTA"/>
    <property type="match status" value="2"/>
</dbReference>
<evidence type="ECO:0000256" key="1">
    <source>
        <dbReference type="ARBA" id="ARBA00004370"/>
    </source>
</evidence>
<reference evidence="5" key="1">
    <citation type="submission" date="2022-03" db="EMBL/GenBank/DDBJ databases">
        <title>Draft Genome Sequence of Firmicute Strain S0AB, a Heterotrophic Iron/Sulfur-Oxidizing Extreme Acidophile.</title>
        <authorList>
            <person name="Vergara E."/>
            <person name="Pakostova E."/>
            <person name="Johnson D.B."/>
            <person name="Holmes D.S."/>
        </authorList>
    </citation>
    <scope>NUCLEOTIDE SEQUENCE</scope>
    <source>
        <strain evidence="5">S0AB</strain>
    </source>
</reference>
<dbReference type="Gene3D" id="3.30.10.20">
    <property type="match status" value="1"/>
</dbReference>
<dbReference type="SUPFAM" id="SSF54184">
    <property type="entry name" value="Penicillin-binding protein 2x (pbp-2x), c-terminal domain"/>
    <property type="match status" value="1"/>
</dbReference>
<dbReference type="GO" id="GO:0008658">
    <property type="term" value="F:penicillin binding"/>
    <property type="evidence" value="ECO:0007669"/>
    <property type="project" value="InterPro"/>
</dbReference>
<proteinExistence type="inferred from homology"/>
<evidence type="ECO:0000259" key="4">
    <source>
        <dbReference type="PROSITE" id="PS51178"/>
    </source>
</evidence>
<comment type="subcellular location">
    <subcellularLocation>
        <location evidence="1">Membrane</location>
    </subcellularLocation>
</comment>
<comment type="similarity">
    <text evidence="2">Belongs to the transpeptidase family.</text>
</comment>
<dbReference type="EMBL" id="JALBUF010000001">
    <property type="protein sequence ID" value="MCI0181778.1"/>
    <property type="molecule type" value="Genomic_DNA"/>
</dbReference>
<sequence length="714" mass="77682">MIVKKQRMSRLGILRVTLVGFLSIVLVRIGYVQASDHFLAGIEQNQWSSEEKIAPIRGTIYDANGDQLAFSMPAYDLDLYLPGIQQVGSVKIQQLSSELGQIVGAPTSVIEQALTRKDVVWLRLYPYFVHVSLAKKEQVVHVFHQMNIGNDINPYKTYERVYPDGDFASQVVGFVDQTGNGAGGIEREYNQYLAGQSGSVQFMQDDLGQPLPFDSVLTKPVQNGDRVYLTIDAAIQNYAQEALATIQKRFTPAHAAIIVADPNTGAILAMATLPTFDPNQYYAYPASTLDTNWAISDPFEPGSTFKIVTLTGALATHAINLNQTYMSGVDYVNGVPIRDWNLWGWGRITYRMAMIYSSNTGFIHIGQAEGVQTLYHYIHLYGMDQPTGIDLPGESNSILFDPNHLNPVDFATMTFGQGLAVTPIQQVAEVGAVANGGDLLTPYLVQKIVAPDGQVVYFRKPHIVRRVASSAIMNEITNVMIQDVNQDPGLMAYVPGYNVAGKTGTAQIPSPNGGYVPHKYNLSFIGFVPAHHPVLEIYVTVNEPLHAIQFGNDVASPAAQFVLEKSLRYLNIPPHGVAASSMQNQYQKTTYTVIPNLIGDSYGAATSALQTTGIREQWISAPGVVAYQWPQSGTDVPLSSRVILDAQGPQSTANGRVTVPDLHGLSMVDAVSICSELGLSLIPSGDGYAFSQSVPAGQSVPLGSEMNVTFVAYH</sequence>
<dbReference type="Proteomes" id="UP001139263">
    <property type="component" value="Unassembled WGS sequence"/>
</dbReference>
<dbReference type="Gene3D" id="3.90.1310.10">
    <property type="entry name" value="Penicillin-binding protein 2a (Domain 2)"/>
    <property type="match status" value="1"/>
</dbReference>
<dbReference type="Pfam" id="PF03717">
    <property type="entry name" value="PBP_dimer"/>
    <property type="match status" value="1"/>
</dbReference>
<gene>
    <name evidence="5" type="primary">pbpB</name>
    <name evidence="5" type="ORF">MM817_00012</name>
</gene>
<accession>A0A9X2AAF5</accession>
<dbReference type="Gene3D" id="3.40.710.10">
    <property type="entry name" value="DD-peptidase/beta-lactamase superfamily"/>
    <property type="match status" value="1"/>
</dbReference>
<dbReference type="GO" id="GO:0071555">
    <property type="term" value="P:cell wall organization"/>
    <property type="evidence" value="ECO:0007669"/>
    <property type="project" value="TreeGrafter"/>
</dbReference>
<dbReference type="Pfam" id="PF00905">
    <property type="entry name" value="Transpeptidase"/>
    <property type="match status" value="1"/>
</dbReference>
<dbReference type="InterPro" id="IPR036138">
    <property type="entry name" value="PBP_dimer_sf"/>
</dbReference>
<dbReference type="PANTHER" id="PTHR30627:SF1">
    <property type="entry name" value="PEPTIDOGLYCAN D,D-TRANSPEPTIDASE FTSI"/>
    <property type="match status" value="1"/>
</dbReference>
<dbReference type="InterPro" id="IPR012338">
    <property type="entry name" value="Beta-lactam/transpept-like"/>
</dbReference>
<feature type="domain" description="PASTA" evidence="4">
    <location>
        <begin position="648"/>
        <end position="712"/>
    </location>
</feature>
<dbReference type="InterPro" id="IPR001460">
    <property type="entry name" value="PCN-bd_Tpept"/>
</dbReference>
<dbReference type="SUPFAM" id="SSF56601">
    <property type="entry name" value="beta-lactamase/transpeptidase-like"/>
    <property type="match status" value="1"/>
</dbReference>
<keyword evidence="6" id="KW-1185">Reference proteome</keyword>
<evidence type="ECO:0000256" key="2">
    <source>
        <dbReference type="ARBA" id="ARBA00007171"/>
    </source>
</evidence>
<dbReference type="PANTHER" id="PTHR30627">
    <property type="entry name" value="PEPTIDOGLYCAN D,D-TRANSPEPTIDASE"/>
    <property type="match status" value="1"/>
</dbReference>
<evidence type="ECO:0000313" key="6">
    <source>
        <dbReference type="Proteomes" id="UP001139263"/>
    </source>
</evidence>
<dbReference type="CDD" id="cd06575">
    <property type="entry name" value="PASTA_Pbp2x-like_2"/>
    <property type="match status" value="1"/>
</dbReference>
<dbReference type="InterPro" id="IPR005311">
    <property type="entry name" value="PBP_dimer"/>
</dbReference>
<dbReference type="InterPro" id="IPR050515">
    <property type="entry name" value="Beta-lactam/transpept"/>
</dbReference>